<organism evidence="3 4">
    <name type="scientific">Pseudomonas frederiksbergensis</name>
    <dbReference type="NCBI Taxonomy" id="104087"/>
    <lineage>
        <taxon>Bacteria</taxon>
        <taxon>Pseudomonadati</taxon>
        <taxon>Pseudomonadota</taxon>
        <taxon>Gammaproteobacteria</taxon>
        <taxon>Pseudomonadales</taxon>
        <taxon>Pseudomonadaceae</taxon>
        <taxon>Pseudomonas</taxon>
    </lineage>
</organism>
<reference evidence="3 4" key="1">
    <citation type="submission" date="2016-10" db="EMBL/GenBank/DDBJ databases">
        <title>Comparative genome analysis of multiple Pseudomonas spp. focuses on biocontrol and plant growth promoting traits.</title>
        <authorList>
            <person name="Tao X.-Y."/>
            <person name="Taylor C.G."/>
        </authorList>
    </citation>
    <scope>NUCLEOTIDE SEQUENCE [LARGE SCALE GENOMIC DNA]</scope>
    <source>
        <strain evidence="3 4">36C6</strain>
    </source>
</reference>
<feature type="transmembrane region" description="Helical" evidence="1">
    <location>
        <begin position="40"/>
        <end position="61"/>
    </location>
</feature>
<proteinExistence type="predicted"/>
<keyword evidence="2" id="KW-0732">Signal</keyword>
<keyword evidence="1" id="KW-1133">Transmembrane helix</keyword>
<evidence type="ECO:0000256" key="1">
    <source>
        <dbReference type="SAM" id="Phobius"/>
    </source>
</evidence>
<feature type="chain" id="PRO_5019577600" evidence="2">
    <location>
        <begin position="16"/>
        <end position="204"/>
    </location>
</feature>
<keyword evidence="1" id="KW-0812">Transmembrane</keyword>
<dbReference type="EMBL" id="MOBM01000043">
    <property type="protein sequence ID" value="RON11632.1"/>
    <property type="molecule type" value="Genomic_DNA"/>
</dbReference>
<evidence type="ECO:0000313" key="4">
    <source>
        <dbReference type="Proteomes" id="UP000284002"/>
    </source>
</evidence>
<comment type="caution">
    <text evidence="3">The sequence shown here is derived from an EMBL/GenBank/DDBJ whole genome shotgun (WGS) entry which is preliminary data.</text>
</comment>
<accession>A0A423HEI7</accession>
<gene>
    <name evidence="3" type="ORF">BK662_32035</name>
</gene>
<keyword evidence="1" id="KW-0472">Membrane</keyword>
<protein>
    <submittedName>
        <fullName evidence="3">Uncharacterized protein</fullName>
    </submittedName>
</protein>
<sequence>MAGGLLTITSFAASAASAITGVAAIVTGNEGMEKASMYTGYIAMGAGLGVYAMGRIGAAAVKTSVPQSPLRMETIEAPVFSNLKSSKNLVRTSISPNPANGNITKNVAVESAPKVPAVPSLKVSNSLSRNATPKVTQVKTKPSEPVLNNKTVDMNLPESWQYQDEDITMFVSDTPPRFAGDRGDVSFRTNRVRILNQLILAQRF</sequence>
<evidence type="ECO:0000313" key="3">
    <source>
        <dbReference type="EMBL" id="RON11632.1"/>
    </source>
</evidence>
<evidence type="ECO:0000256" key="2">
    <source>
        <dbReference type="SAM" id="SignalP"/>
    </source>
</evidence>
<dbReference type="Proteomes" id="UP000284002">
    <property type="component" value="Unassembled WGS sequence"/>
</dbReference>
<dbReference type="AlphaFoldDB" id="A0A423HEI7"/>
<name>A0A423HEI7_9PSED</name>
<feature type="signal peptide" evidence="2">
    <location>
        <begin position="1"/>
        <end position="15"/>
    </location>
</feature>